<protein>
    <submittedName>
        <fullName evidence="2">Iron-containing alcohol dehydrogenase</fullName>
    </submittedName>
</protein>
<keyword evidence="3" id="KW-1185">Reference proteome</keyword>
<evidence type="ECO:0000313" key="2">
    <source>
        <dbReference type="EMBL" id="QIN79309.1"/>
    </source>
</evidence>
<dbReference type="PANTHER" id="PTHR11496:SF97">
    <property type="entry name" value="ALCOHOL DEHYDROGENASE IRON-TYPE_GLYCEROL DEHYDROGENASE GLDA DOMAIN-CONTAINING PROTEIN"/>
    <property type="match status" value="1"/>
</dbReference>
<dbReference type="EMBL" id="CP045121">
    <property type="protein sequence ID" value="QIN79309.1"/>
    <property type="molecule type" value="Genomic_DNA"/>
</dbReference>
<dbReference type="AlphaFoldDB" id="A0A6G8PYL2"/>
<organism evidence="2 3">
    <name type="scientific">Rubrobacter marinus</name>
    <dbReference type="NCBI Taxonomy" id="2653852"/>
    <lineage>
        <taxon>Bacteria</taxon>
        <taxon>Bacillati</taxon>
        <taxon>Actinomycetota</taxon>
        <taxon>Rubrobacteria</taxon>
        <taxon>Rubrobacterales</taxon>
        <taxon>Rubrobacteraceae</taxon>
        <taxon>Rubrobacter</taxon>
    </lineage>
</organism>
<reference evidence="2 3" key="1">
    <citation type="submission" date="2019-10" db="EMBL/GenBank/DDBJ databases">
        <title>Rubrobacter sp nov SCSIO 52915 isolated from a deep-sea sediment in the South China Sea.</title>
        <authorList>
            <person name="Chen R.W."/>
        </authorList>
    </citation>
    <scope>NUCLEOTIDE SEQUENCE [LARGE SCALE GENOMIC DNA]</scope>
    <source>
        <strain evidence="2 3">SCSIO 52915</strain>
    </source>
</reference>
<feature type="domain" description="Fe-containing alcohol dehydrogenase-like C-terminal" evidence="1">
    <location>
        <begin position="39"/>
        <end position="193"/>
    </location>
</feature>
<evidence type="ECO:0000259" key="1">
    <source>
        <dbReference type="Pfam" id="PF25137"/>
    </source>
</evidence>
<dbReference type="KEGG" id="rmar:GBA65_13205"/>
<dbReference type="PANTHER" id="PTHR11496">
    <property type="entry name" value="ALCOHOL DEHYDROGENASE"/>
    <property type="match status" value="1"/>
</dbReference>
<dbReference type="GO" id="GO:0004022">
    <property type="term" value="F:alcohol dehydrogenase (NAD+) activity"/>
    <property type="evidence" value="ECO:0007669"/>
    <property type="project" value="TreeGrafter"/>
</dbReference>
<dbReference type="Pfam" id="PF25137">
    <property type="entry name" value="ADH_Fe_C"/>
    <property type="match status" value="1"/>
</dbReference>
<sequence length="210" mass="22576">MTDEAAGRKAGFVDEAAVPPVVILDAELTLPTPEKLWLSTGIRALDHAIEGFLGPSEHPIEDVTGLEGARRLVEFLPRSKERPEDAGARHELQIAQWLAYFGPKNTPMGLSHNLGKRIGASYGVPHGYTSCATLAPTLDLVGERVPRERWKALTSALGGEPGGRVAALVRELGLPSRLSELGVPEGDLDAIAEEFGELAGEAREILRRAY</sequence>
<dbReference type="SUPFAM" id="SSF56796">
    <property type="entry name" value="Dehydroquinate synthase-like"/>
    <property type="match status" value="1"/>
</dbReference>
<dbReference type="Gene3D" id="1.20.1090.10">
    <property type="entry name" value="Dehydroquinate synthase-like - alpha domain"/>
    <property type="match status" value="1"/>
</dbReference>
<evidence type="ECO:0000313" key="3">
    <source>
        <dbReference type="Proteomes" id="UP000502706"/>
    </source>
</evidence>
<dbReference type="InterPro" id="IPR039697">
    <property type="entry name" value="Alcohol_dehydrogenase_Fe"/>
</dbReference>
<name>A0A6G8PYL2_9ACTN</name>
<proteinExistence type="predicted"/>
<dbReference type="InterPro" id="IPR056798">
    <property type="entry name" value="ADH_Fe_C"/>
</dbReference>
<dbReference type="Proteomes" id="UP000502706">
    <property type="component" value="Chromosome"/>
</dbReference>
<gene>
    <name evidence="2" type="ORF">GBA65_13205</name>
</gene>
<accession>A0A6G8PYL2</accession>